<dbReference type="Proteomes" id="UP000197138">
    <property type="component" value="Unassembled WGS sequence"/>
</dbReference>
<organism evidence="2 3">
    <name type="scientific">Punica granatum</name>
    <name type="common">Pomegranate</name>
    <dbReference type="NCBI Taxonomy" id="22663"/>
    <lineage>
        <taxon>Eukaryota</taxon>
        <taxon>Viridiplantae</taxon>
        <taxon>Streptophyta</taxon>
        <taxon>Embryophyta</taxon>
        <taxon>Tracheophyta</taxon>
        <taxon>Spermatophyta</taxon>
        <taxon>Magnoliopsida</taxon>
        <taxon>eudicotyledons</taxon>
        <taxon>Gunneridae</taxon>
        <taxon>Pentapetalae</taxon>
        <taxon>rosids</taxon>
        <taxon>malvids</taxon>
        <taxon>Myrtales</taxon>
        <taxon>Lythraceae</taxon>
        <taxon>Punica</taxon>
    </lineage>
</organism>
<evidence type="ECO:0000313" key="2">
    <source>
        <dbReference type="EMBL" id="OWM73677.1"/>
    </source>
</evidence>
<dbReference type="EMBL" id="MTKT01003950">
    <property type="protein sequence ID" value="OWM73677.1"/>
    <property type="molecule type" value="Genomic_DNA"/>
</dbReference>
<evidence type="ECO:0000256" key="1">
    <source>
        <dbReference type="SAM" id="MobiDB-lite"/>
    </source>
</evidence>
<evidence type="ECO:0000313" key="3">
    <source>
        <dbReference type="Proteomes" id="UP000197138"/>
    </source>
</evidence>
<accession>A0A218WLF8</accession>
<name>A0A218WLF8_PUNGR</name>
<protein>
    <submittedName>
        <fullName evidence="2">Uncharacterized protein</fullName>
    </submittedName>
</protein>
<sequence>MWTFFSKSMNQYEKHFSFILSLLATGYSPKAQPLNSELESAELHERSGPGSASEAYASRSPRF</sequence>
<dbReference type="AlphaFoldDB" id="A0A218WLF8"/>
<feature type="region of interest" description="Disordered" evidence="1">
    <location>
        <begin position="35"/>
        <end position="63"/>
    </location>
</feature>
<gene>
    <name evidence="2" type="ORF">CDL15_Pgr026777</name>
</gene>
<comment type="caution">
    <text evidence="2">The sequence shown here is derived from an EMBL/GenBank/DDBJ whole genome shotgun (WGS) entry which is preliminary data.</text>
</comment>
<reference evidence="3" key="1">
    <citation type="journal article" date="2017" name="Plant J.">
        <title>The pomegranate (Punica granatum L.) genome and the genomics of punicalagin biosynthesis.</title>
        <authorList>
            <person name="Qin G."/>
            <person name="Xu C."/>
            <person name="Ming R."/>
            <person name="Tang H."/>
            <person name="Guyot R."/>
            <person name="Kramer E.M."/>
            <person name="Hu Y."/>
            <person name="Yi X."/>
            <person name="Qi Y."/>
            <person name="Xu X."/>
            <person name="Gao Z."/>
            <person name="Pan H."/>
            <person name="Jian J."/>
            <person name="Tian Y."/>
            <person name="Yue Z."/>
            <person name="Xu Y."/>
        </authorList>
    </citation>
    <scope>NUCLEOTIDE SEQUENCE [LARGE SCALE GENOMIC DNA]</scope>
    <source>
        <strain evidence="3">cv. Dabenzi</strain>
    </source>
</reference>
<proteinExistence type="predicted"/>